<protein>
    <submittedName>
        <fullName evidence="2">Protein kinase domain-containing protein</fullName>
    </submittedName>
</protein>
<accession>A0AC35ETC2</accession>
<proteinExistence type="predicted"/>
<reference evidence="2" key="1">
    <citation type="submission" date="2022-11" db="UniProtKB">
        <authorList>
            <consortium name="WormBaseParasite"/>
        </authorList>
    </citation>
    <scope>IDENTIFICATION</scope>
</reference>
<sequence length="161" mass="18816">MIHRDVACRNILLYENNKIAKIADFGLCCNCNESETYYATSHKKLPLKWVSIEALCDRKFSEKSDVWAFGILCYEMFSLGAEPYPTFTHAEMFEFLQSGKRLAKPKDSSDEIYQLMLDCWKENPADRLCFAEIVEILRKMLESQTAEYGYVPLDDYYKELI</sequence>
<name>A0AC35ETC2_9BILA</name>
<dbReference type="WBParaSite" id="PS1159_v2.g10517.t1">
    <property type="protein sequence ID" value="PS1159_v2.g10517.t1"/>
    <property type="gene ID" value="PS1159_v2.g10517"/>
</dbReference>
<evidence type="ECO:0000313" key="1">
    <source>
        <dbReference type="Proteomes" id="UP000887580"/>
    </source>
</evidence>
<organism evidence="1 2">
    <name type="scientific">Panagrolaimus sp. PS1159</name>
    <dbReference type="NCBI Taxonomy" id="55785"/>
    <lineage>
        <taxon>Eukaryota</taxon>
        <taxon>Metazoa</taxon>
        <taxon>Ecdysozoa</taxon>
        <taxon>Nematoda</taxon>
        <taxon>Chromadorea</taxon>
        <taxon>Rhabditida</taxon>
        <taxon>Tylenchina</taxon>
        <taxon>Panagrolaimomorpha</taxon>
        <taxon>Panagrolaimoidea</taxon>
        <taxon>Panagrolaimidae</taxon>
        <taxon>Panagrolaimus</taxon>
    </lineage>
</organism>
<evidence type="ECO:0000313" key="2">
    <source>
        <dbReference type="WBParaSite" id="PS1159_v2.g10517.t1"/>
    </source>
</evidence>
<dbReference type="Proteomes" id="UP000887580">
    <property type="component" value="Unplaced"/>
</dbReference>